<name>A0A1H1D8A5_9ACTN</name>
<evidence type="ECO:0000256" key="5">
    <source>
        <dbReference type="ARBA" id="ARBA00023014"/>
    </source>
</evidence>
<evidence type="ECO:0000256" key="3">
    <source>
        <dbReference type="ARBA" id="ARBA00022723"/>
    </source>
</evidence>
<keyword evidence="4" id="KW-0408">Iron</keyword>
<keyword evidence="2" id="KW-0949">S-adenosyl-L-methionine</keyword>
<protein>
    <submittedName>
        <fullName evidence="7">Radical SAM superfamily enzyme YgiQ, UPF0313 family</fullName>
    </submittedName>
</protein>
<dbReference type="GO" id="GO:0003824">
    <property type="term" value="F:catalytic activity"/>
    <property type="evidence" value="ECO:0007669"/>
    <property type="project" value="InterPro"/>
</dbReference>
<keyword evidence="5" id="KW-0411">Iron-sulfur</keyword>
<dbReference type="AlphaFoldDB" id="A0A1H1D8A5"/>
<dbReference type="InterPro" id="IPR007197">
    <property type="entry name" value="rSAM"/>
</dbReference>
<evidence type="ECO:0000256" key="4">
    <source>
        <dbReference type="ARBA" id="ARBA00023004"/>
    </source>
</evidence>
<dbReference type="Pfam" id="PF02310">
    <property type="entry name" value="B12-binding"/>
    <property type="match status" value="1"/>
</dbReference>
<sequence length="526" mass="57620">MLVIVVSPPNSNTVLDGAECTVTKPEEHTDWSDFPNLGVLTLASCVAGIRGVRPVYLDGTVVNWAEIAEFVDAHASETLAICISALTATYEAGLHLVARAKRANPRIVSIFGNDHITALPVETMTRQSDLIDVAFVGNEVIGGFAKFVHDLSSDNVGDLAQYPGMIYRSGGSVCMNNQVTEGVFTDIDYELIDADFNHTALYRDNFARRVVPTFQNLTGRTVRAGIPVEIARGCIKFARNDACSFCSIQYGGMWRNSAETPDLAWDAIAHAEVHGFDYLYLTADELPLTFGRLLGEMRDNPPDWWRSRAEEERPVMVGYARSDGLSNERNAETLRYLNIRQLMVGLDAGTSVSLRAMRKPLAPGSDRFSEYRAEAMFEHNIAALSAAKNNDLVLKVGFVIGHLGMTPSLLRENLDSMKSLLDSGAGAIASLDVEVLSLEPGSMDYRQLIDPDVADAAAANLDLMLPDRRRRVEIAKKWAGRDILDREAAMSDYVEAVMPQLSMADLVAARREVRAYAHQIGVTTGG</sequence>
<dbReference type="SUPFAM" id="SSF102114">
    <property type="entry name" value="Radical SAM enzymes"/>
    <property type="match status" value="1"/>
</dbReference>
<keyword evidence="8" id="KW-1185">Reference proteome</keyword>
<dbReference type="GO" id="GO:0046872">
    <property type="term" value="F:metal ion binding"/>
    <property type="evidence" value="ECO:0007669"/>
    <property type="project" value="UniProtKB-KW"/>
</dbReference>
<dbReference type="GO" id="GO:0051536">
    <property type="term" value="F:iron-sulfur cluster binding"/>
    <property type="evidence" value="ECO:0007669"/>
    <property type="project" value="UniProtKB-KW"/>
</dbReference>
<dbReference type="Proteomes" id="UP000183053">
    <property type="component" value="Unassembled WGS sequence"/>
</dbReference>
<dbReference type="STRING" id="47312.SAMN04489765_1600"/>
<dbReference type="InterPro" id="IPR006158">
    <property type="entry name" value="Cobalamin-bd"/>
</dbReference>
<dbReference type="SMART" id="SM00729">
    <property type="entry name" value="Elp3"/>
    <property type="match status" value="1"/>
</dbReference>
<organism evidence="7 8">
    <name type="scientific">Tsukamurella pulmonis</name>
    <dbReference type="NCBI Taxonomy" id="47312"/>
    <lineage>
        <taxon>Bacteria</taxon>
        <taxon>Bacillati</taxon>
        <taxon>Actinomycetota</taxon>
        <taxon>Actinomycetes</taxon>
        <taxon>Mycobacteriales</taxon>
        <taxon>Tsukamurellaceae</taxon>
        <taxon>Tsukamurella</taxon>
    </lineage>
</organism>
<evidence type="ECO:0000313" key="8">
    <source>
        <dbReference type="Proteomes" id="UP000183053"/>
    </source>
</evidence>
<dbReference type="SFLD" id="SFLDG01082">
    <property type="entry name" value="B12-binding_domain_containing"/>
    <property type="match status" value="1"/>
</dbReference>
<dbReference type="PANTHER" id="PTHR43409">
    <property type="entry name" value="ANAEROBIC MAGNESIUM-PROTOPORPHYRIN IX MONOMETHYL ESTER CYCLASE-RELATED"/>
    <property type="match status" value="1"/>
</dbReference>
<dbReference type="InterPro" id="IPR051198">
    <property type="entry name" value="BchE-like"/>
</dbReference>
<dbReference type="PROSITE" id="PS51918">
    <property type="entry name" value="RADICAL_SAM"/>
    <property type="match status" value="1"/>
</dbReference>
<dbReference type="InterPro" id="IPR006638">
    <property type="entry name" value="Elp3/MiaA/NifB-like_rSAM"/>
</dbReference>
<proteinExistence type="predicted"/>
<keyword evidence="3" id="KW-0479">Metal-binding</keyword>
<reference evidence="8" key="1">
    <citation type="submission" date="2016-10" db="EMBL/GenBank/DDBJ databases">
        <authorList>
            <person name="Varghese N."/>
            <person name="Submissions S."/>
        </authorList>
    </citation>
    <scope>NUCLEOTIDE SEQUENCE [LARGE SCALE GENOMIC DNA]</scope>
    <source>
        <strain evidence="8">DSM 44142</strain>
    </source>
</reference>
<gene>
    <name evidence="7" type="ORF">SAMN04489765_1600</name>
</gene>
<dbReference type="InterPro" id="IPR058240">
    <property type="entry name" value="rSAM_sf"/>
</dbReference>
<dbReference type="EMBL" id="FNLF01000002">
    <property type="protein sequence ID" value="SDQ72785.1"/>
    <property type="molecule type" value="Genomic_DNA"/>
</dbReference>
<evidence type="ECO:0000256" key="1">
    <source>
        <dbReference type="ARBA" id="ARBA00001966"/>
    </source>
</evidence>
<evidence type="ECO:0000256" key="2">
    <source>
        <dbReference type="ARBA" id="ARBA00022691"/>
    </source>
</evidence>
<accession>A0A1H1D8A5</accession>
<evidence type="ECO:0000259" key="6">
    <source>
        <dbReference type="PROSITE" id="PS51918"/>
    </source>
</evidence>
<dbReference type="Gene3D" id="3.40.50.280">
    <property type="entry name" value="Cobalamin-binding domain"/>
    <property type="match status" value="1"/>
</dbReference>
<dbReference type="PANTHER" id="PTHR43409:SF7">
    <property type="entry name" value="BLL1977 PROTEIN"/>
    <property type="match status" value="1"/>
</dbReference>
<dbReference type="GO" id="GO:0005829">
    <property type="term" value="C:cytosol"/>
    <property type="evidence" value="ECO:0007669"/>
    <property type="project" value="TreeGrafter"/>
</dbReference>
<dbReference type="GO" id="GO:0031419">
    <property type="term" value="F:cobalamin binding"/>
    <property type="evidence" value="ECO:0007669"/>
    <property type="project" value="InterPro"/>
</dbReference>
<dbReference type="SFLD" id="SFLDS00029">
    <property type="entry name" value="Radical_SAM"/>
    <property type="match status" value="1"/>
</dbReference>
<evidence type="ECO:0000313" key="7">
    <source>
        <dbReference type="EMBL" id="SDQ72785.1"/>
    </source>
</evidence>
<comment type="cofactor">
    <cofactor evidence="1">
        <name>[4Fe-4S] cluster</name>
        <dbReference type="ChEBI" id="CHEBI:49883"/>
    </cofactor>
</comment>
<feature type="domain" description="Radical SAM core" evidence="6">
    <location>
        <begin position="220"/>
        <end position="481"/>
    </location>
</feature>